<dbReference type="EMBL" id="JACSPV010000010">
    <property type="protein sequence ID" value="MBD8005100.1"/>
    <property type="molecule type" value="Genomic_DNA"/>
</dbReference>
<sequence>MQAFLTVANYHLLERQMNKILQTLATTKDKNIILAVRGIVEYIRVTG</sequence>
<comment type="caution">
    <text evidence="1">The sequence shown here is derived from an EMBL/GenBank/DDBJ whole genome shotgun (WGS) entry which is preliminary data.</text>
</comment>
<evidence type="ECO:0000313" key="1">
    <source>
        <dbReference type="EMBL" id="MBD8005100.1"/>
    </source>
</evidence>
<keyword evidence="2" id="KW-1185">Reference proteome</keyword>
<protein>
    <submittedName>
        <fullName evidence="1">Uncharacterized protein</fullName>
    </submittedName>
</protein>
<organism evidence="1 2">
    <name type="scientific">Bacillus norwichensis</name>
    <dbReference type="NCBI Taxonomy" id="2762217"/>
    <lineage>
        <taxon>Bacteria</taxon>
        <taxon>Bacillati</taxon>
        <taxon>Bacillota</taxon>
        <taxon>Bacilli</taxon>
        <taxon>Bacillales</taxon>
        <taxon>Bacillaceae</taxon>
        <taxon>Bacillus</taxon>
    </lineage>
</organism>
<gene>
    <name evidence="1" type="ORF">H9631_08400</name>
</gene>
<proteinExistence type="predicted"/>
<name>A0ABR8VK00_9BACI</name>
<reference evidence="1 2" key="1">
    <citation type="submission" date="2020-08" db="EMBL/GenBank/DDBJ databases">
        <title>A Genomic Blueprint of the Chicken Gut Microbiome.</title>
        <authorList>
            <person name="Gilroy R."/>
            <person name="Ravi A."/>
            <person name="Getino M."/>
            <person name="Pursley I."/>
            <person name="Horton D.L."/>
            <person name="Alikhan N.-F."/>
            <person name="Baker D."/>
            <person name="Gharbi K."/>
            <person name="Hall N."/>
            <person name="Watson M."/>
            <person name="Adriaenssens E.M."/>
            <person name="Foster-Nyarko E."/>
            <person name="Jarju S."/>
            <person name="Secka A."/>
            <person name="Antonio M."/>
            <person name="Oren A."/>
            <person name="Chaudhuri R."/>
            <person name="La Ragione R.M."/>
            <person name="Hildebrand F."/>
            <person name="Pallen M.J."/>
        </authorList>
    </citation>
    <scope>NUCLEOTIDE SEQUENCE [LARGE SCALE GENOMIC DNA]</scope>
    <source>
        <strain evidence="1 2">Sa1BUA2</strain>
    </source>
</reference>
<accession>A0ABR8VK00</accession>
<evidence type="ECO:0000313" key="2">
    <source>
        <dbReference type="Proteomes" id="UP000648182"/>
    </source>
</evidence>
<dbReference type="Proteomes" id="UP000648182">
    <property type="component" value="Unassembled WGS sequence"/>
</dbReference>